<reference evidence="2" key="1">
    <citation type="journal article" date="2022" name="Mol. Ecol. Resour.">
        <title>The genomes of chicory, endive, great burdock and yacon provide insights into Asteraceae palaeo-polyploidization history and plant inulin production.</title>
        <authorList>
            <person name="Fan W."/>
            <person name="Wang S."/>
            <person name="Wang H."/>
            <person name="Wang A."/>
            <person name="Jiang F."/>
            <person name="Liu H."/>
            <person name="Zhao H."/>
            <person name="Xu D."/>
            <person name="Zhang Y."/>
        </authorList>
    </citation>
    <scope>NUCLEOTIDE SEQUENCE [LARGE SCALE GENOMIC DNA]</scope>
    <source>
        <strain evidence="2">cv. Yunnan</strain>
    </source>
</reference>
<sequence length="246" mass="27877">MKNIRLRDFPSFIRTTDINDFLLNHVMTQSEALPRASAVVLNTFDALEQDSVNPLTTLNPKIFTVGPLHLMQHVHNERLKHVGSNIWKQDTSCVSWLDTKDSDSVVFVNFGSITIMTKEQLIEFGWGLANSKKDFFVDNQARHCRAQRCRVATGCSGVPVLCWPFFAEQQTNSRYCCVEWGIGMEIVTDVKREVVAAQVREMIDGKHGEVMKKNSIEWKKKAEEAVGVNGSSCLKFDKLVDLLLNK</sequence>
<organism evidence="1 2">
    <name type="scientific">Smallanthus sonchifolius</name>
    <dbReference type="NCBI Taxonomy" id="185202"/>
    <lineage>
        <taxon>Eukaryota</taxon>
        <taxon>Viridiplantae</taxon>
        <taxon>Streptophyta</taxon>
        <taxon>Embryophyta</taxon>
        <taxon>Tracheophyta</taxon>
        <taxon>Spermatophyta</taxon>
        <taxon>Magnoliopsida</taxon>
        <taxon>eudicotyledons</taxon>
        <taxon>Gunneridae</taxon>
        <taxon>Pentapetalae</taxon>
        <taxon>asterids</taxon>
        <taxon>campanulids</taxon>
        <taxon>Asterales</taxon>
        <taxon>Asteraceae</taxon>
        <taxon>Asteroideae</taxon>
        <taxon>Heliantheae alliance</taxon>
        <taxon>Millerieae</taxon>
        <taxon>Smallanthus</taxon>
    </lineage>
</organism>
<proteinExistence type="predicted"/>
<protein>
    <submittedName>
        <fullName evidence="1">Uncharacterized protein</fullName>
    </submittedName>
</protein>
<keyword evidence="2" id="KW-1185">Reference proteome</keyword>
<evidence type="ECO:0000313" key="1">
    <source>
        <dbReference type="EMBL" id="KAI3695163.1"/>
    </source>
</evidence>
<reference evidence="1 2" key="2">
    <citation type="journal article" date="2022" name="Mol. Ecol. Resour.">
        <title>The genomes of chicory, endive, great burdock and yacon provide insights into Asteraceae paleo-polyploidization history and plant inulin production.</title>
        <authorList>
            <person name="Fan W."/>
            <person name="Wang S."/>
            <person name="Wang H."/>
            <person name="Wang A."/>
            <person name="Jiang F."/>
            <person name="Liu H."/>
            <person name="Zhao H."/>
            <person name="Xu D."/>
            <person name="Zhang Y."/>
        </authorList>
    </citation>
    <scope>NUCLEOTIDE SEQUENCE [LARGE SCALE GENOMIC DNA]</scope>
    <source>
        <strain evidence="2">cv. Yunnan</strain>
        <tissue evidence="1">Leaves</tissue>
    </source>
</reference>
<dbReference type="Proteomes" id="UP001056120">
    <property type="component" value="Linkage Group LG26"/>
</dbReference>
<gene>
    <name evidence="1" type="ORF">L1987_78152</name>
</gene>
<accession>A0ACB8ZCX4</accession>
<evidence type="ECO:0000313" key="2">
    <source>
        <dbReference type="Proteomes" id="UP001056120"/>
    </source>
</evidence>
<dbReference type="EMBL" id="CM042043">
    <property type="protein sequence ID" value="KAI3695163.1"/>
    <property type="molecule type" value="Genomic_DNA"/>
</dbReference>
<comment type="caution">
    <text evidence="1">The sequence shown here is derived from an EMBL/GenBank/DDBJ whole genome shotgun (WGS) entry which is preliminary data.</text>
</comment>
<name>A0ACB8ZCX4_9ASTR</name>